<accession>A0ABV2QHA6</accession>
<evidence type="ECO:0000256" key="1">
    <source>
        <dbReference type="ARBA" id="ARBA00009981"/>
    </source>
</evidence>
<dbReference type="RefSeq" id="WP_354449341.1">
    <property type="nucleotide sequence ID" value="NZ_JBEPSH010000018.1"/>
</dbReference>
<dbReference type="PANTHER" id="PTHR35377">
    <property type="entry name" value="ANTITOXIN VAPB49-RELATED-RELATED"/>
    <property type="match status" value="1"/>
</dbReference>
<dbReference type="SUPFAM" id="SSF143120">
    <property type="entry name" value="YefM-like"/>
    <property type="match status" value="1"/>
</dbReference>
<comment type="function">
    <text evidence="2">Antitoxin component of a type II toxin-antitoxin (TA) system.</text>
</comment>
<dbReference type="Pfam" id="PF02604">
    <property type="entry name" value="PhdYeFM_antitox"/>
    <property type="match status" value="1"/>
</dbReference>
<dbReference type="EMBL" id="JBEPSH010000018">
    <property type="protein sequence ID" value="MET4580419.1"/>
    <property type="molecule type" value="Genomic_DNA"/>
</dbReference>
<comment type="similarity">
    <text evidence="1 2">Belongs to the phD/YefM antitoxin family.</text>
</comment>
<evidence type="ECO:0000256" key="2">
    <source>
        <dbReference type="RuleBase" id="RU362080"/>
    </source>
</evidence>
<dbReference type="InterPro" id="IPR006442">
    <property type="entry name" value="Antitoxin_Phd/YefM"/>
</dbReference>
<proteinExistence type="inferred from homology"/>
<dbReference type="InterPro" id="IPR036165">
    <property type="entry name" value="YefM-like_sf"/>
</dbReference>
<organism evidence="3 4">
    <name type="scientific">Ottowia thiooxydans</name>
    <dbReference type="NCBI Taxonomy" id="219182"/>
    <lineage>
        <taxon>Bacteria</taxon>
        <taxon>Pseudomonadati</taxon>
        <taxon>Pseudomonadota</taxon>
        <taxon>Betaproteobacteria</taxon>
        <taxon>Burkholderiales</taxon>
        <taxon>Comamonadaceae</taxon>
        <taxon>Ottowia</taxon>
    </lineage>
</organism>
<evidence type="ECO:0000313" key="3">
    <source>
        <dbReference type="EMBL" id="MET4580419.1"/>
    </source>
</evidence>
<name>A0ABV2QHA6_9BURK</name>
<dbReference type="Proteomes" id="UP001549320">
    <property type="component" value="Unassembled WGS sequence"/>
</dbReference>
<dbReference type="NCBIfam" id="TIGR01552">
    <property type="entry name" value="phd_fam"/>
    <property type="match status" value="1"/>
</dbReference>
<dbReference type="Gene3D" id="3.40.1620.10">
    <property type="entry name" value="YefM-like domain"/>
    <property type="match status" value="1"/>
</dbReference>
<reference evidence="3 4" key="1">
    <citation type="submission" date="2024-06" db="EMBL/GenBank/DDBJ databases">
        <title>Sorghum-associated microbial communities from plants grown in Nebraska, USA.</title>
        <authorList>
            <person name="Schachtman D."/>
        </authorList>
    </citation>
    <scope>NUCLEOTIDE SEQUENCE [LARGE SCALE GENOMIC DNA]</scope>
    <source>
        <strain evidence="3 4">2709</strain>
    </source>
</reference>
<dbReference type="InterPro" id="IPR051416">
    <property type="entry name" value="phD-YefM_TA_antitoxins"/>
</dbReference>
<sequence>MQTISVTEFRARAAEMVERVQNGETVRILRHGKPVAELVAPSVERTHLPRWKTPIERPFVIQRPDGKSGAQLIIEGR</sequence>
<protein>
    <recommendedName>
        <fullName evidence="2">Antitoxin</fullName>
    </recommendedName>
</protein>
<gene>
    <name evidence="3" type="ORF">ABIE13_005560</name>
</gene>
<evidence type="ECO:0000313" key="4">
    <source>
        <dbReference type="Proteomes" id="UP001549320"/>
    </source>
</evidence>
<keyword evidence="4" id="KW-1185">Reference proteome</keyword>
<comment type="caution">
    <text evidence="3">The sequence shown here is derived from an EMBL/GenBank/DDBJ whole genome shotgun (WGS) entry which is preliminary data.</text>
</comment>
<dbReference type="PANTHER" id="PTHR35377:SF8">
    <property type="entry name" value="ANTITOXIN VAPB22"/>
    <property type="match status" value="1"/>
</dbReference>